<protein>
    <submittedName>
        <fullName evidence="11">Type II secretion system protein GspC</fullName>
    </submittedName>
</protein>
<dbReference type="GO" id="GO:0015628">
    <property type="term" value="P:protein secretion by the type II secretion system"/>
    <property type="evidence" value="ECO:0007669"/>
    <property type="project" value="InterPro"/>
</dbReference>
<dbReference type="InterPro" id="IPR036034">
    <property type="entry name" value="PDZ_sf"/>
</dbReference>
<dbReference type="NCBIfam" id="TIGR01713">
    <property type="entry name" value="typeII_sec_gspC"/>
    <property type="match status" value="1"/>
</dbReference>
<keyword evidence="6" id="KW-0812">Transmembrane</keyword>
<keyword evidence="7" id="KW-0653">Protein transport</keyword>
<organism evidence="11 12">
    <name type="scientific">Pyxidicoccus fallax</name>
    <dbReference type="NCBI Taxonomy" id="394095"/>
    <lineage>
        <taxon>Bacteria</taxon>
        <taxon>Pseudomonadati</taxon>
        <taxon>Myxococcota</taxon>
        <taxon>Myxococcia</taxon>
        <taxon>Myxococcales</taxon>
        <taxon>Cystobacterineae</taxon>
        <taxon>Myxococcaceae</taxon>
        <taxon>Pyxidicoccus</taxon>
    </lineage>
</organism>
<dbReference type="Gene3D" id="2.30.30.830">
    <property type="match status" value="1"/>
</dbReference>
<evidence type="ECO:0000256" key="9">
    <source>
        <dbReference type="ARBA" id="ARBA00023136"/>
    </source>
</evidence>
<dbReference type="SUPFAM" id="SSF50156">
    <property type="entry name" value="PDZ domain-like"/>
    <property type="match status" value="1"/>
</dbReference>
<keyword evidence="3" id="KW-0813">Transport</keyword>
<accession>A0A848L8F0</accession>
<dbReference type="Gene3D" id="2.30.42.10">
    <property type="match status" value="1"/>
</dbReference>
<evidence type="ECO:0000256" key="8">
    <source>
        <dbReference type="ARBA" id="ARBA00022989"/>
    </source>
</evidence>
<dbReference type="InterPro" id="IPR001639">
    <property type="entry name" value="T2SS_protein-GspC"/>
</dbReference>
<evidence type="ECO:0000256" key="7">
    <source>
        <dbReference type="ARBA" id="ARBA00022927"/>
    </source>
</evidence>
<keyword evidence="9" id="KW-0472">Membrane</keyword>
<dbReference type="RefSeq" id="WP_169344140.1">
    <property type="nucleotide sequence ID" value="NZ_JABBJJ010000026.1"/>
</dbReference>
<dbReference type="AlphaFoldDB" id="A0A848L8F0"/>
<keyword evidence="8" id="KW-1133">Transmembrane helix</keyword>
<evidence type="ECO:0000313" key="12">
    <source>
        <dbReference type="Proteomes" id="UP000518300"/>
    </source>
</evidence>
<feature type="domain" description="Type II secretion system protein GspC N-terminal" evidence="10">
    <location>
        <begin position="17"/>
        <end position="156"/>
    </location>
</feature>
<reference evidence="11 12" key="1">
    <citation type="submission" date="2020-04" db="EMBL/GenBank/DDBJ databases">
        <title>Draft genome of Pyxidicoccus fallax type strain.</title>
        <authorList>
            <person name="Whitworth D.E."/>
        </authorList>
    </citation>
    <scope>NUCLEOTIDE SEQUENCE [LARGE SCALE GENOMIC DNA]</scope>
    <source>
        <strain evidence="11 12">DSM 14698</strain>
    </source>
</reference>
<comment type="similarity">
    <text evidence="2">Belongs to the GSP C family.</text>
</comment>
<dbReference type="EMBL" id="JABBJJ010000026">
    <property type="protein sequence ID" value="NMO14846.1"/>
    <property type="molecule type" value="Genomic_DNA"/>
</dbReference>
<dbReference type="Proteomes" id="UP000518300">
    <property type="component" value="Unassembled WGS sequence"/>
</dbReference>
<dbReference type="GO" id="GO:0015627">
    <property type="term" value="C:type II protein secretion system complex"/>
    <property type="evidence" value="ECO:0007669"/>
    <property type="project" value="InterPro"/>
</dbReference>
<evidence type="ECO:0000256" key="6">
    <source>
        <dbReference type="ARBA" id="ARBA00022692"/>
    </source>
</evidence>
<dbReference type="NCBIfam" id="NF041515">
    <property type="entry name" value="GspC_delta"/>
    <property type="match status" value="1"/>
</dbReference>
<evidence type="ECO:0000256" key="3">
    <source>
        <dbReference type="ARBA" id="ARBA00022448"/>
    </source>
</evidence>
<keyword evidence="5" id="KW-0997">Cell inner membrane</keyword>
<keyword evidence="12" id="KW-1185">Reference proteome</keyword>
<dbReference type="InterPro" id="IPR024961">
    <property type="entry name" value="T2SS_GspC_N"/>
</dbReference>
<proteinExistence type="inferred from homology"/>
<keyword evidence="4" id="KW-1003">Cell membrane</keyword>
<evidence type="ECO:0000256" key="2">
    <source>
        <dbReference type="ARBA" id="ARBA00007986"/>
    </source>
</evidence>
<comment type="subcellular location">
    <subcellularLocation>
        <location evidence="1">Cell inner membrane</location>
    </subcellularLocation>
</comment>
<dbReference type="Pfam" id="PF11356">
    <property type="entry name" value="T2SSC"/>
    <property type="match status" value="1"/>
</dbReference>
<sequence>MALILRKYFWLVNATFILLVALLAARTVNLFTEEALAPPIPGTESTPRRVAAVAQAAPTPLDGARLGKLTGLSFGKEEPVVKEPPVEVATGPVRSSLRVKLLGTLVANDAQWSLASIHDLETQRARSLMVGDELMGARVLSIERERVLLAANGREEFIDGEATPGLNTIPAPALTRAAPGAPPKSESGIRAVGEHTYEVPETELQNALANPTELLTQARALPAVEDGKTVGFKLASVRQNSLYTRIGLQNGDVLKRINGLTLETPERALEAFAKLREARHIELDIARNGTPLRKVYDVR</sequence>
<gene>
    <name evidence="11" type="primary">gspC</name>
    <name evidence="11" type="ORF">HG543_08240</name>
</gene>
<evidence type="ECO:0000256" key="4">
    <source>
        <dbReference type="ARBA" id="ARBA00022475"/>
    </source>
</evidence>
<evidence type="ECO:0000256" key="5">
    <source>
        <dbReference type="ARBA" id="ARBA00022519"/>
    </source>
</evidence>
<evidence type="ECO:0000259" key="10">
    <source>
        <dbReference type="Pfam" id="PF11356"/>
    </source>
</evidence>
<comment type="caution">
    <text evidence="11">The sequence shown here is derived from an EMBL/GenBank/DDBJ whole genome shotgun (WGS) entry which is preliminary data.</text>
</comment>
<dbReference type="GO" id="GO:0005886">
    <property type="term" value="C:plasma membrane"/>
    <property type="evidence" value="ECO:0007669"/>
    <property type="project" value="UniProtKB-SubCell"/>
</dbReference>
<evidence type="ECO:0000313" key="11">
    <source>
        <dbReference type="EMBL" id="NMO14846.1"/>
    </source>
</evidence>
<evidence type="ECO:0000256" key="1">
    <source>
        <dbReference type="ARBA" id="ARBA00004533"/>
    </source>
</evidence>
<name>A0A848L8F0_9BACT</name>